<dbReference type="Gene3D" id="6.10.290.20">
    <property type="match status" value="1"/>
</dbReference>
<dbReference type="AlphaFoldDB" id="A0A2U8I938"/>
<proteinExistence type="predicted"/>
<dbReference type="EMBL" id="CP021662">
    <property type="protein sequence ID" value="AWK15696.1"/>
    <property type="molecule type" value="Genomic_DNA"/>
</dbReference>
<gene>
    <name evidence="1" type="ORF">CCS41_14900</name>
</gene>
<evidence type="ECO:0000313" key="2">
    <source>
        <dbReference type="Proteomes" id="UP000261875"/>
    </source>
</evidence>
<geneLocation type="plasmid" evidence="2">
    <name>p5d_fsymbiotica-3</name>
</geneLocation>
<organism evidence="1 2">
    <name type="scientific">Candidatus Fukatsuia symbiotica</name>
    <dbReference type="NCBI Taxonomy" id="1878942"/>
    <lineage>
        <taxon>Bacteria</taxon>
        <taxon>Pseudomonadati</taxon>
        <taxon>Pseudomonadota</taxon>
        <taxon>Gammaproteobacteria</taxon>
        <taxon>Enterobacterales</taxon>
        <taxon>Yersiniaceae</taxon>
        <taxon>Candidatus Fukatsuia</taxon>
    </lineage>
</organism>
<evidence type="ECO:0000313" key="1">
    <source>
        <dbReference type="EMBL" id="AWK15696.1"/>
    </source>
</evidence>
<dbReference type="Proteomes" id="UP000261875">
    <property type="component" value="Plasmid p5D_Fsymbiotica-3"/>
</dbReference>
<keyword evidence="2" id="KW-1185">Reference proteome</keyword>
<sequence>MDNKRKKITVYLHPDMYPQDKLTESFIENIPSQMKGNFYRQSIICGAVLSTIDPRIINLLSDFFSQKVSIESVMKIIEEVTGYQSTSIDMERLEKIISEKNYPISESTISIDHQKESALQNLRKLKL</sequence>
<dbReference type="KEGG" id="fsm:CCS41_14900"/>
<reference evidence="1 2" key="1">
    <citation type="submission" date="2017-05" db="EMBL/GenBank/DDBJ databases">
        <title>Genome sequence of Candidatus Fukatsuia symbiotica and Candidatus Hamiltonella defensa from Acyrthosiphon pisum strain 5D.</title>
        <authorList>
            <person name="Patel V.A."/>
            <person name="Chevignon G."/>
            <person name="Russell J.A."/>
            <person name="Oliver K.M."/>
        </authorList>
    </citation>
    <scope>NUCLEOTIDE SEQUENCE [LARGE SCALE GENOMIC DNA]</scope>
    <source>
        <strain evidence="1 2">5D</strain>
        <plasmid evidence="2">p5d_fsymbiotica-3</plasmid>
    </source>
</reference>
<name>A0A2U8I938_9GAMM</name>
<dbReference type="Pfam" id="PF10784">
    <property type="entry name" value="Plasmid_stab_B"/>
    <property type="match status" value="1"/>
</dbReference>
<dbReference type="OrthoDB" id="6592185at2"/>
<protein>
    <submittedName>
        <fullName evidence="1">Plasmid stabilization protein</fullName>
    </submittedName>
</protein>
<keyword evidence="1" id="KW-0614">Plasmid</keyword>
<accession>A0A2U8I938</accession>
<dbReference type="InterPro" id="IPR019720">
    <property type="entry name" value="Plasmid_stability_protein_StbB"/>
</dbReference>
<dbReference type="RefSeq" id="WP_119797988.1">
    <property type="nucleotide sequence ID" value="NZ_CP021662.1"/>
</dbReference>
<dbReference type="InterPro" id="IPR038307">
    <property type="entry name" value="StbB_sf"/>
</dbReference>